<keyword evidence="6 8" id="KW-0862">Zinc</keyword>
<feature type="binding site" evidence="8">
    <location>
        <position position="90"/>
    </location>
    <ligand>
        <name>Fe(3+)</name>
        <dbReference type="ChEBI" id="CHEBI:29034"/>
    </ligand>
</feature>
<feature type="binding site" evidence="8">
    <location>
        <position position="337"/>
    </location>
    <ligand>
        <name>N-formimidoyl-L-glutamate</name>
        <dbReference type="ChEBI" id="CHEBI:58928"/>
    </ligand>
</feature>
<comment type="subcellular location">
    <subcellularLocation>
        <location evidence="8">Cytoplasm</location>
    </subcellularLocation>
</comment>
<evidence type="ECO:0000256" key="7">
    <source>
        <dbReference type="ARBA" id="ARBA00023004"/>
    </source>
</evidence>
<proteinExistence type="inferred from homology"/>
<evidence type="ECO:0000256" key="4">
    <source>
        <dbReference type="ARBA" id="ARBA00022801"/>
    </source>
</evidence>
<evidence type="ECO:0000256" key="2">
    <source>
        <dbReference type="ARBA" id="ARBA00022490"/>
    </source>
</evidence>
<dbReference type="Proteomes" id="UP000661077">
    <property type="component" value="Unassembled WGS sequence"/>
</dbReference>
<evidence type="ECO:0000256" key="3">
    <source>
        <dbReference type="ARBA" id="ARBA00022723"/>
    </source>
</evidence>
<feature type="binding site" evidence="8">
    <location>
        <position position="97"/>
    </location>
    <ligand>
        <name>4-imidazolone-5-propanoate</name>
        <dbReference type="ChEBI" id="CHEBI:77893"/>
    </ligand>
</feature>
<keyword evidence="5 8" id="KW-0369">Histidine metabolism</keyword>
<feature type="domain" description="Amidohydrolase 3" evidence="9">
    <location>
        <begin position="122"/>
        <end position="399"/>
    </location>
</feature>
<dbReference type="InterPro" id="IPR005920">
    <property type="entry name" value="HutI"/>
</dbReference>
<gene>
    <name evidence="8" type="primary">hutI</name>
    <name evidence="10" type="ORF">JM946_22130</name>
</gene>
<keyword evidence="4 8" id="KW-0378">Hydrolase</keyword>
<feature type="binding site" evidence="8">
    <location>
        <position position="193"/>
    </location>
    <ligand>
        <name>4-imidazolone-5-propanoate</name>
        <dbReference type="ChEBI" id="CHEBI:77893"/>
    </ligand>
</feature>
<keyword evidence="3 8" id="KW-0479">Metal-binding</keyword>
<protein>
    <recommendedName>
        <fullName evidence="1 8">Imidazolonepropionase</fullName>
        <ecNumber evidence="1 8">3.5.2.7</ecNumber>
    </recommendedName>
    <alternativeName>
        <fullName evidence="8">Imidazolone-5-propionate hydrolase</fullName>
    </alternativeName>
</protein>
<feature type="binding site" evidence="8">
    <location>
        <position position="258"/>
    </location>
    <ligand>
        <name>Zn(2+)</name>
        <dbReference type="ChEBI" id="CHEBI:29105"/>
    </ligand>
</feature>
<dbReference type="SUPFAM" id="SSF51556">
    <property type="entry name" value="Metallo-dependent hydrolases"/>
    <property type="match status" value="1"/>
</dbReference>
<dbReference type="Gene3D" id="3.20.20.140">
    <property type="entry name" value="Metal-dependent hydrolases"/>
    <property type="match status" value="1"/>
</dbReference>
<comment type="cofactor">
    <cofactor evidence="8">
        <name>Zn(2+)</name>
        <dbReference type="ChEBI" id="CHEBI:29105"/>
    </cofactor>
    <cofactor evidence="8">
        <name>Fe(3+)</name>
        <dbReference type="ChEBI" id="CHEBI:29034"/>
    </cofactor>
    <text evidence="8">Binds 1 zinc or iron ion per subunit.</text>
</comment>
<feature type="binding site" evidence="8">
    <location>
        <position position="90"/>
    </location>
    <ligand>
        <name>Zn(2+)</name>
        <dbReference type="ChEBI" id="CHEBI:29105"/>
    </ligand>
</feature>
<reference evidence="10 11" key="1">
    <citation type="journal article" date="2021" name="Int. J. Syst. Evol. Microbiol.">
        <title>Steroidobacter gossypii sp. nov., isolated from soil of cotton cropping field.</title>
        <authorList>
            <person name="Huang R."/>
            <person name="Yang S."/>
            <person name="Zhen C."/>
            <person name="Liu W."/>
        </authorList>
    </citation>
    <scope>NUCLEOTIDE SEQUENCE [LARGE SCALE GENOMIC DNA]</scope>
    <source>
        <strain evidence="10 11">S1-65</strain>
    </source>
</reference>
<feature type="binding site" evidence="8">
    <location>
        <position position="335"/>
    </location>
    <ligand>
        <name>N-formimidoyl-L-glutamate</name>
        <dbReference type="ChEBI" id="CHEBI:58928"/>
    </ligand>
</feature>
<feature type="binding site" evidence="8">
    <location>
        <position position="333"/>
    </location>
    <ligand>
        <name>Fe(3+)</name>
        <dbReference type="ChEBI" id="CHEBI:29034"/>
    </ligand>
</feature>
<dbReference type="Pfam" id="PF07969">
    <property type="entry name" value="Amidohydro_3"/>
    <property type="match status" value="1"/>
</dbReference>
<sequence>MKASTPNDTMWDRVWLGAHLATMTGGAAYNTPGSGEELDELRDAALAVKDGRIAWLGSRQELDGMQWSAREITRAQGLWITPGLVECHTHLVYGGDRSNEFAARLRGATYEEISRAGGGIVATMKATRAATEDELLEQSLPRARALAAEGVTTLEIKSGYGLDLANELKMLRVAQRIGEVTGLSVVKTFLGAHALPPEFAGRQEDYVRHICDEMLPAVASAELADAVDVFCERIAFTQEQTRRIFARAAELGLPLRLHADQLSDGNGGEIAADCGALSADHLEHTSEQSLQRMAERGVVAGLLPGAFYYLRETKLPPIERLRQLNIPMAISTDCNPGTSPIASLLMAMNMACVMFRLTAAETLRGVTVNAARALGLSKDRGTLQVGSRADLAIWRLRHPEQLCAEVGVHRPVEIVLGSGSRSVESALRTRP</sequence>
<dbReference type="Gene3D" id="2.30.40.10">
    <property type="entry name" value="Urease, subunit C, domain 1"/>
    <property type="match status" value="1"/>
</dbReference>
<feature type="binding site" evidence="8">
    <location>
        <position position="258"/>
    </location>
    <ligand>
        <name>Fe(3+)</name>
        <dbReference type="ChEBI" id="CHEBI:29034"/>
    </ligand>
</feature>
<feature type="binding site" evidence="8">
    <location>
        <position position="338"/>
    </location>
    <ligand>
        <name>4-imidazolone-5-propanoate</name>
        <dbReference type="ChEBI" id="CHEBI:77893"/>
    </ligand>
</feature>
<dbReference type="EMBL" id="JAEVLS010000005">
    <property type="protein sequence ID" value="MBM0107448.1"/>
    <property type="molecule type" value="Genomic_DNA"/>
</dbReference>
<dbReference type="InterPro" id="IPR032466">
    <property type="entry name" value="Metal_Hydrolase"/>
</dbReference>
<dbReference type="PANTHER" id="PTHR42752">
    <property type="entry name" value="IMIDAZOLONEPROPIONASE"/>
    <property type="match status" value="1"/>
</dbReference>
<dbReference type="RefSeq" id="WP_203169558.1">
    <property type="nucleotide sequence ID" value="NZ_JAEVLS010000005.1"/>
</dbReference>
<dbReference type="PANTHER" id="PTHR42752:SF1">
    <property type="entry name" value="IMIDAZOLONEPROPIONASE-RELATED"/>
    <property type="match status" value="1"/>
</dbReference>
<keyword evidence="2 8" id="KW-0963">Cytoplasm</keyword>
<dbReference type="HAMAP" id="MF_00372">
    <property type="entry name" value="HutI"/>
    <property type="match status" value="1"/>
</dbReference>
<accession>A0ABS1X2J6</accession>
<dbReference type="InterPro" id="IPR011059">
    <property type="entry name" value="Metal-dep_hydrolase_composite"/>
</dbReference>
<comment type="similarity">
    <text evidence="8">Belongs to the metallo-dependent hydrolases superfamily. HutI family.</text>
</comment>
<dbReference type="GO" id="GO:0050480">
    <property type="term" value="F:imidazolonepropionase activity"/>
    <property type="evidence" value="ECO:0007669"/>
    <property type="project" value="UniProtKB-EC"/>
</dbReference>
<feature type="binding site" evidence="8">
    <location>
        <position position="88"/>
    </location>
    <ligand>
        <name>Fe(3+)</name>
        <dbReference type="ChEBI" id="CHEBI:29034"/>
    </ligand>
</feature>
<comment type="caution">
    <text evidence="10">The sequence shown here is derived from an EMBL/GenBank/DDBJ whole genome shotgun (WGS) entry which is preliminary data.</text>
</comment>
<dbReference type="CDD" id="cd01296">
    <property type="entry name" value="Imidazolone-5PH"/>
    <property type="match status" value="1"/>
</dbReference>
<dbReference type="InterPro" id="IPR013108">
    <property type="entry name" value="Amidohydro_3"/>
</dbReference>
<evidence type="ECO:0000313" key="11">
    <source>
        <dbReference type="Proteomes" id="UP000661077"/>
    </source>
</evidence>
<evidence type="ECO:0000259" key="9">
    <source>
        <dbReference type="Pfam" id="PF07969"/>
    </source>
</evidence>
<evidence type="ECO:0000256" key="6">
    <source>
        <dbReference type="ARBA" id="ARBA00022833"/>
    </source>
</evidence>
<comment type="pathway">
    <text evidence="8">Amino-acid degradation; L-histidine degradation into L-glutamate; N-formimidoyl-L-glutamate from L-histidine: step 3/3.</text>
</comment>
<evidence type="ECO:0000256" key="5">
    <source>
        <dbReference type="ARBA" id="ARBA00022808"/>
    </source>
</evidence>
<comment type="catalytic activity">
    <reaction evidence="8">
        <text>4-imidazolone-5-propanoate + H2O = N-formimidoyl-L-glutamate</text>
        <dbReference type="Rhea" id="RHEA:23660"/>
        <dbReference type="ChEBI" id="CHEBI:15377"/>
        <dbReference type="ChEBI" id="CHEBI:58928"/>
        <dbReference type="ChEBI" id="CHEBI:77893"/>
        <dbReference type="EC" id="3.5.2.7"/>
    </reaction>
</comment>
<feature type="binding site" evidence="8">
    <location>
        <position position="261"/>
    </location>
    <ligand>
        <name>4-imidazolone-5-propanoate</name>
        <dbReference type="ChEBI" id="CHEBI:77893"/>
    </ligand>
</feature>
<feature type="binding site" evidence="8">
    <location>
        <position position="160"/>
    </location>
    <ligand>
        <name>N-formimidoyl-L-glutamate</name>
        <dbReference type="ChEBI" id="CHEBI:58928"/>
    </ligand>
</feature>
<comment type="function">
    <text evidence="8">Catalyzes the hydrolytic cleavage of the carbon-nitrogen bond in imidazolone-5-propanoate to yield N-formimidoyl-L-glutamate. It is the third step in the universal histidine degradation pathway.</text>
</comment>
<feature type="binding site" evidence="8">
    <location>
        <position position="88"/>
    </location>
    <ligand>
        <name>Zn(2+)</name>
        <dbReference type="ChEBI" id="CHEBI:29105"/>
    </ligand>
</feature>
<evidence type="ECO:0000256" key="1">
    <source>
        <dbReference type="ARBA" id="ARBA00012864"/>
    </source>
</evidence>
<feature type="binding site" evidence="8">
    <location>
        <position position="333"/>
    </location>
    <ligand>
        <name>Zn(2+)</name>
        <dbReference type="ChEBI" id="CHEBI:29105"/>
    </ligand>
</feature>
<name>A0ABS1X2J6_9GAMM</name>
<evidence type="ECO:0000313" key="10">
    <source>
        <dbReference type="EMBL" id="MBM0107448.1"/>
    </source>
</evidence>
<keyword evidence="11" id="KW-1185">Reference proteome</keyword>
<feature type="binding site" evidence="8">
    <location>
        <position position="160"/>
    </location>
    <ligand>
        <name>4-imidazolone-5-propanoate</name>
        <dbReference type="ChEBI" id="CHEBI:77893"/>
    </ligand>
</feature>
<dbReference type="SUPFAM" id="SSF51338">
    <property type="entry name" value="Composite domain of metallo-dependent hydrolases"/>
    <property type="match status" value="1"/>
</dbReference>
<dbReference type="NCBIfam" id="TIGR01224">
    <property type="entry name" value="hutI"/>
    <property type="match status" value="1"/>
</dbReference>
<keyword evidence="7 8" id="KW-0408">Iron</keyword>
<evidence type="ECO:0000256" key="8">
    <source>
        <dbReference type="HAMAP-Rule" id="MF_00372"/>
    </source>
</evidence>
<dbReference type="EC" id="3.5.2.7" evidence="1 8"/>
<organism evidence="10 11">
    <name type="scientific">Steroidobacter gossypii</name>
    <dbReference type="NCBI Taxonomy" id="2805490"/>
    <lineage>
        <taxon>Bacteria</taxon>
        <taxon>Pseudomonadati</taxon>
        <taxon>Pseudomonadota</taxon>
        <taxon>Gammaproteobacteria</taxon>
        <taxon>Steroidobacterales</taxon>
        <taxon>Steroidobacteraceae</taxon>
        <taxon>Steroidobacter</taxon>
    </lineage>
</organism>